<dbReference type="Proteomes" id="UP000324222">
    <property type="component" value="Unassembled WGS sequence"/>
</dbReference>
<protein>
    <submittedName>
        <fullName evidence="1">LIM and SH3 domain protein Lasp</fullName>
    </submittedName>
</protein>
<reference evidence="1 2" key="1">
    <citation type="submission" date="2019-05" db="EMBL/GenBank/DDBJ databases">
        <title>Another draft genome of Portunus trituberculatus and its Hox gene families provides insights of decapod evolution.</title>
        <authorList>
            <person name="Jeong J.-H."/>
            <person name="Song I."/>
            <person name="Kim S."/>
            <person name="Choi T."/>
            <person name="Kim D."/>
            <person name="Ryu S."/>
            <person name="Kim W."/>
        </authorList>
    </citation>
    <scope>NUCLEOTIDE SEQUENCE [LARGE SCALE GENOMIC DNA]</scope>
    <source>
        <tissue evidence="1">Muscle</tissue>
    </source>
</reference>
<dbReference type="AlphaFoldDB" id="A0A5B7JAS2"/>
<sequence>MSKRCARCEKAVYPLEELKCLDKLVLRYYKWRRRVVVRGKGGRGSCPCQPARTGIHTWDFNASPPLVLHRGLLSVLVEVSDDDKPVVVSKDTVVAVIQRI</sequence>
<evidence type="ECO:0000313" key="1">
    <source>
        <dbReference type="EMBL" id="MPC90028.1"/>
    </source>
</evidence>
<dbReference type="EMBL" id="VSRR010082973">
    <property type="protein sequence ID" value="MPC90028.1"/>
    <property type="molecule type" value="Genomic_DNA"/>
</dbReference>
<accession>A0A5B7JAS2</accession>
<comment type="caution">
    <text evidence="1">The sequence shown here is derived from an EMBL/GenBank/DDBJ whole genome shotgun (WGS) entry which is preliminary data.</text>
</comment>
<proteinExistence type="predicted"/>
<keyword evidence="2" id="KW-1185">Reference proteome</keyword>
<organism evidence="1 2">
    <name type="scientific">Portunus trituberculatus</name>
    <name type="common">Swimming crab</name>
    <name type="synonym">Neptunus trituberculatus</name>
    <dbReference type="NCBI Taxonomy" id="210409"/>
    <lineage>
        <taxon>Eukaryota</taxon>
        <taxon>Metazoa</taxon>
        <taxon>Ecdysozoa</taxon>
        <taxon>Arthropoda</taxon>
        <taxon>Crustacea</taxon>
        <taxon>Multicrustacea</taxon>
        <taxon>Malacostraca</taxon>
        <taxon>Eumalacostraca</taxon>
        <taxon>Eucarida</taxon>
        <taxon>Decapoda</taxon>
        <taxon>Pleocyemata</taxon>
        <taxon>Brachyura</taxon>
        <taxon>Eubrachyura</taxon>
        <taxon>Portunoidea</taxon>
        <taxon>Portunidae</taxon>
        <taxon>Portuninae</taxon>
        <taxon>Portunus</taxon>
    </lineage>
</organism>
<gene>
    <name evidence="1" type="primary">Lasp_0</name>
    <name evidence="1" type="ORF">E2C01_084995</name>
</gene>
<evidence type="ECO:0000313" key="2">
    <source>
        <dbReference type="Proteomes" id="UP000324222"/>
    </source>
</evidence>
<name>A0A5B7JAS2_PORTR</name>